<evidence type="ECO:0000256" key="5">
    <source>
        <dbReference type="NCBIfam" id="TIGR00112"/>
    </source>
</evidence>
<dbReference type="PANTHER" id="PTHR11645:SF0">
    <property type="entry name" value="PYRROLINE-5-CARBOXYLATE REDUCTASE 3"/>
    <property type="match status" value="1"/>
</dbReference>
<dbReference type="PIRSF" id="PIRSF000193">
    <property type="entry name" value="Pyrrol-5-carb_rd"/>
    <property type="match status" value="1"/>
</dbReference>
<protein>
    <recommendedName>
        <fullName evidence="4 5">Pyrroline-5-carboxylate reductase</fullName>
        <shortName evidence="4">P5C reductase</shortName>
        <shortName evidence="4">P5CR</shortName>
        <ecNumber evidence="4 5">1.5.1.2</ecNumber>
    </recommendedName>
    <alternativeName>
        <fullName evidence="4">PCA reductase</fullName>
    </alternativeName>
</protein>
<dbReference type="PANTHER" id="PTHR11645">
    <property type="entry name" value="PYRROLINE-5-CARBOXYLATE REDUCTASE"/>
    <property type="match status" value="1"/>
</dbReference>
<accession>A0ABU0CBE6</accession>
<dbReference type="InterPro" id="IPR028939">
    <property type="entry name" value="P5C_Rdtase_cat_N"/>
</dbReference>
<reference evidence="8 9" key="1">
    <citation type="submission" date="2023-07" db="EMBL/GenBank/DDBJ databases">
        <title>Genomic Encyclopedia of Type Strains, Phase IV (KMG-IV): sequencing the most valuable type-strain genomes for metagenomic binning, comparative biology and taxonomic classification.</title>
        <authorList>
            <person name="Goeker M."/>
        </authorList>
    </citation>
    <scope>NUCLEOTIDE SEQUENCE [LARGE SCALE GENOMIC DNA]</scope>
    <source>
        <strain evidence="8 9">DSM 11549</strain>
    </source>
</reference>
<keyword evidence="2 4" id="KW-0521">NADP</keyword>
<sequence>MTAEADLSEIGPVLLVGAGRMGGAMLEAWLSAGLAPERTIVRDPGLSPERTHELGSRGVVISNGPDGFDSAPRLLVLAVKPQQMDNVLPEAALYAGKETLIISVAGGIGLGRLAKGFDVSSRIVRVMPNTPAQVGAGMAVAVANDAVTAQDRALVDRLMLPTGKIAWVDDEGLIDAVTAVSGSGPAYVFHLVEAMAAAGEAAGLPAELSMQLARQTVVGGGALLAASPLSAEELRRNVTSPGGTTQAALEVLMSEHGLVDLMREAVAAAKRRSIELG</sequence>
<evidence type="ECO:0000313" key="9">
    <source>
        <dbReference type="Proteomes" id="UP001230253"/>
    </source>
</evidence>
<organism evidence="8 9">
    <name type="scientific">Rhodopseudomonas julia</name>
    <dbReference type="NCBI Taxonomy" id="200617"/>
    <lineage>
        <taxon>Bacteria</taxon>
        <taxon>Pseudomonadati</taxon>
        <taxon>Pseudomonadota</taxon>
        <taxon>Alphaproteobacteria</taxon>
        <taxon>Hyphomicrobiales</taxon>
        <taxon>Nitrobacteraceae</taxon>
        <taxon>Rhodopseudomonas</taxon>
    </lineage>
</organism>
<comment type="caution">
    <text evidence="8">The sequence shown here is derived from an EMBL/GenBank/DDBJ whole genome shotgun (WGS) entry which is preliminary data.</text>
</comment>
<dbReference type="Proteomes" id="UP001230253">
    <property type="component" value="Unassembled WGS sequence"/>
</dbReference>
<keyword evidence="4" id="KW-0963">Cytoplasm</keyword>
<evidence type="ECO:0000259" key="6">
    <source>
        <dbReference type="Pfam" id="PF03807"/>
    </source>
</evidence>
<dbReference type="Pfam" id="PF14748">
    <property type="entry name" value="P5CR_dimer"/>
    <property type="match status" value="1"/>
</dbReference>
<dbReference type="RefSeq" id="WP_307155523.1">
    <property type="nucleotide sequence ID" value="NZ_JAUSUK010000002.1"/>
</dbReference>
<name>A0ABU0CBE6_9BRAD</name>
<dbReference type="EC" id="1.5.1.2" evidence="4 5"/>
<comment type="catalytic activity">
    <reaction evidence="4">
        <text>L-proline + NAD(+) = (S)-1-pyrroline-5-carboxylate + NADH + 2 H(+)</text>
        <dbReference type="Rhea" id="RHEA:14105"/>
        <dbReference type="ChEBI" id="CHEBI:15378"/>
        <dbReference type="ChEBI" id="CHEBI:17388"/>
        <dbReference type="ChEBI" id="CHEBI:57540"/>
        <dbReference type="ChEBI" id="CHEBI:57945"/>
        <dbReference type="ChEBI" id="CHEBI:60039"/>
        <dbReference type="EC" id="1.5.1.2"/>
    </reaction>
</comment>
<dbReference type="HAMAP" id="MF_01925">
    <property type="entry name" value="P5C_reductase"/>
    <property type="match status" value="1"/>
</dbReference>
<dbReference type="InterPro" id="IPR029036">
    <property type="entry name" value="P5CR_dimer"/>
</dbReference>
<dbReference type="InterPro" id="IPR000304">
    <property type="entry name" value="Pyrroline-COOH_reductase"/>
</dbReference>
<evidence type="ECO:0000313" key="8">
    <source>
        <dbReference type="EMBL" id="MDQ0327503.1"/>
    </source>
</evidence>
<gene>
    <name evidence="4" type="primary">proC</name>
    <name evidence="8" type="ORF">J2R99_003372</name>
</gene>
<keyword evidence="9" id="KW-1185">Reference proteome</keyword>
<dbReference type="Pfam" id="PF03807">
    <property type="entry name" value="F420_oxidored"/>
    <property type="match status" value="1"/>
</dbReference>
<evidence type="ECO:0000256" key="2">
    <source>
        <dbReference type="ARBA" id="ARBA00022857"/>
    </source>
</evidence>
<comment type="catalytic activity">
    <reaction evidence="4">
        <text>L-proline + NADP(+) = (S)-1-pyrroline-5-carboxylate + NADPH + 2 H(+)</text>
        <dbReference type="Rhea" id="RHEA:14109"/>
        <dbReference type="ChEBI" id="CHEBI:15378"/>
        <dbReference type="ChEBI" id="CHEBI:17388"/>
        <dbReference type="ChEBI" id="CHEBI:57783"/>
        <dbReference type="ChEBI" id="CHEBI:58349"/>
        <dbReference type="ChEBI" id="CHEBI:60039"/>
        <dbReference type="EC" id="1.5.1.2"/>
    </reaction>
</comment>
<comment type="similarity">
    <text evidence="1 4">Belongs to the pyrroline-5-carboxylate reductase family.</text>
</comment>
<evidence type="ECO:0000256" key="4">
    <source>
        <dbReference type="HAMAP-Rule" id="MF_01925"/>
    </source>
</evidence>
<comment type="pathway">
    <text evidence="4">Amino-acid biosynthesis; L-proline biosynthesis; L-proline from L-glutamate 5-semialdehyde: step 1/1.</text>
</comment>
<feature type="domain" description="Pyrroline-5-carboxylate reductase catalytic N-terminal" evidence="6">
    <location>
        <begin position="15"/>
        <end position="105"/>
    </location>
</feature>
<proteinExistence type="inferred from homology"/>
<comment type="subcellular location">
    <subcellularLocation>
        <location evidence="4">Cytoplasm</location>
    </subcellularLocation>
</comment>
<evidence type="ECO:0000256" key="3">
    <source>
        <dbReference type="ARBA" id="ARBA00023002"/>
    </source>
</evidence>
<keyword evidence="3 4" id="KW-0560">Oxidoreductase</keyword>
<dbReference type="SUPFAM" id="SSF51735">
    <property type="entry name" value="NAD(P)-binding Rossmann-fold domains"/>
    <property type="match status" value="1"/>
</dbReference>
<dbReference type="GO" id="GO:0004735">
    <property type="term" value="F:pyrroline-5-carboxylate reductase activity"/>
    <property type="evidence" value="ECO:0007669"/>
    <property type="project" value="UniProtKB-EC"/>
</dbReference>
<dbReference type="Gene3D" id="3.40.50.720">
    <property type="entry name" value="NAD(P)-binding Rossmann-like Domain"/>
    <property type="match status" value="1"/>
</dbReference>
<comment type="function">
    <text evidence="4">Catalyzes the reduction of 1-pyrroline-5-carboxylate (PCA) to L-proline.</text>
</comment>
<dbReference type="SUPFAM" id="SSF48179">
    <property type="entry name" value="6-phosphogluconate dehydrogenase C-terminal domain-like"/>
    <property type="match status" value="1"/>
</dbReference>
<keyword evidence="4" id="KW-0028">Amino-acid biosynthesis</keyword>
<feature type="domain" description="Pyrroline-5-carboxylate reductase dimerisation" evidence="7">
    <location>
        <begin position="171"/>
        <end position="276"/>
    </location>
</feature>
<evidence type="ECO:0000259" key="7">
    <source>
        <dbReference type="Pfam" id="PF14748"/>
    </source>
</evidence>
<dbReference type="Gene3D" id="1.10.3730.10">
    <property type="entry name" value="ProC C-terminal domain-like"/>
    <property type="match status" value="1"/>
</dbReference>
<dbReference type="NCBIfam" id="TIGR00112">
    <property type="entry name" value="proC"/>
    <property type="match status" value="1"/>
</dbReference>
<evidence type="ECO:0000256" key="1">
    <source>
        <dbReference type="ARBA" id="ARBA00005525"/>
    </source>
</evidence>
<dbReference type="EMBL" id="JAUSUK010000002">
    <property type="protein sequence ID" value="MDQ0327503.1"/>
    <property type="molecule type" value="Genomic_DNA"/>
</dbReference>
<dbReference type="InterPro" id="IPR036291">
    <property type="entry name" value="NAD(P)-bd_dom_sf"/>
</dbReference>
<keyword evidence="4" id="KW-0641">Proline biosynthesis</keyword>
<dbReference type="InterPro" id="IPR008927">
    <property type="entry name" value="6-PGluconate_DH-like_C_sf"/>
</dbReference>